<evidence type="ECO:0000256" key="1">
    <source>
        <dbReference type="SAM" id="Phobius"/>
    </source>
</evidence>
<dbReference type="EnsemblMetazoa" id="GAUT019863-RA">
    <property type="protein sequence ID" value="GAUT019863-PA"/>
    <property type="gene ID" value="GAUT019863"/>
</dbReference>
<name>A0A1A9UYJ8_GLOAU</name>
<feature type="transmembrane region" description="Helical" evidence="1">
    <location>
        <begin position="63"/>
        <end position="80"/>
    </location>
</feature>
<dbReference type="AlphaFoldDB" id="A0A1A9UYJ8"/>
<dbReference type="Proteomes" id="UP000078200">
    <property type="component" value="Unassembled WGS sequence"/>
</dbReference>
<protein>
    <submittedName>
        <fullName evidence="2">Uncharacterized protein</fullName>
    </submittedName>
</protein>
<keyword evidence="1" id="KW-0472">Membrane</keyword>
<keyword evidence="1" id="KW-1133">Transmembrane helix</keyword>
<organism evidence="2 3">
    <name type="scientific">Glossina austeni</name>
    <name type="common">Savannah tsetse fly</name>
    <dbReference type="NCBI Taxonomy" id="7395"/>
    <lineage>
        <taxon>Eukaryota</taxon>
        <taxon>Metazoa</taxon>
        <taxon>Ecdysozoa</taxon>
        <taxon>Arthropoda</taxon>
        <taxon>Hexapoda</taxon>
        <taxon>Insecta</taxon>
        <taxon>Pterygota</taxon>
        <taxon>Neoptera</taxon>
        <taxon>Endopterygota</taxon>
        <taxon>Diptera</taxon>
        <taxon>Brachycera</taxon>
        <taxon>Muscomorpha</taxon>
        <taxon>Hippoboscoidea</taxon>
        <taxon>Glossinidae</taxon>
        <taxon>Glossina</taxon>
    </lineage>
</organism>
<keyword evidence="1" id="KW-0812">Transmembrane</keyword>
<keyword evidence="3" id="KW-1185">Reference proteome</keyword>
<proteinExistence type="predicted"/>
<sequence>MGEEYCGLSTDNYADRIVIAPTNDILTCSSKLFQESCNSGLITGLSEVCGFGCKIRRTNSKSLYIMLTISMMGLVSVAVGKTKCAPQIAVASWMVSLVSLVVVAIVDCDDGAILLSEPCAVTVLVGDDNLI</sequence>
<evidence type="ECO:0000313" key="3">
    <source>
        <dbReference type="Proteomes" id="UP000078200"/>
    </source>
</evidence>
<feature type="transmembrane region" description="Helical" evidence="1">
    <location>
        <begin position="86"/>
        <end position="106"/>
    </location>
</feature>
<accession>A0A1A9UYJ8</accession>
<evidence type="ECO:0000313" key="2">
    <source>
        <dbReference type="EnsemblMetazoa" id="GAUT019863-PA"/>
    </source>
</evidence>
<dbReference type="VEuPathDB" id="VectorBase:GAUT019863"/>
<reference evidence="2" key="1">
    <citation type="submission" date="2020-05" db="UniProtKB">
        <authorList>
            <consortium name="EnsemblMetazoa"/>
        </authorList>
    </citation>
    <scope>IDENTIFICATION</scope>
    <source>
        <strain evidence="2">TTRI</strain>
    </source>
</reference>